<protein>
    <submittedName>
        <fullName evidence="2">Uncharacterized protein</fullName>
    </submittedName>
</protein>
<name>A0A4V1ISS3_9FUNG</name>
<evidence type="ECO:0000313" key="3">
    <source>
        <dbReference type="Proteomes" id="UP000269721"/>
    </source>
</evidence>
<organism evidence="2 3">
    <name type="scientific">Blyttiomyces helicus</name>
    <dbReference type="NCBI Taxonomy" id="388810"/>
    <lineage>
        <taxon>Eukaryota</taxon>
        <taxon>Fungi</taxon>
        <taxon>Fungi incertae sedis</taxon>
        <taxon>Chytridiomycota</taxon>
        <taxon>Chytridiomycota incertae sedis</taxon>
        <taxon>Chytridiomycetes</taxon>
        <taxon>Chytridiomycetes incertae sedis</taxon>
        <taxon>Blyttiomyces</taxon>
    </lineage>
</organism>
<dbReference type="Proteomes" id="UP000269721">
    <property type="component" value="Unassembled WGS sequence"/>
</dbReference>
<reference evidence="3" key="1">
    <citation type="journal article" date="2018" name="Nat. Microbiol.">
        <title>Leveraging single-cell genomics to expand the fungal tree of life.</title>
        <authorList>
            <person name="Ahrendt S.R."/>
            <person name="Quandt C.A."/>
            <person name="Ciobanu D."/>
            <person name="Clum A."/>
            <person name="Salamov A."/>
            <person name="Andreopoulos B."/>
            <person name="Cheng J.F."/>
            <person name="Woyke T."/>
            <person name="Pelin A."/>
            <person name="Henrissat B."/>
            <person name="Reynolds N.K."/>
            <person name="Benny G.L."/>
            <person name="Smith M.E."/>
            <person name="James T.Y."/>
            <person name="Grigoriev I.V."/>
        </authorList>
    </citation>
    <scope>NUCLEOTIDE SEQUENCE [LARGE SCALE GENOMIC DNA]</scope>
</reference>
<feature type="region of interest" description="Disordered" evidence="1">
    <location>
        <begin position="247"/>
        <end position="277"/>
    </location>
</feature>
<keyword evidence="3" id="KW-1185">Reference proteome</keyword>
<sequence length="388" mass="40402">MSGEQGSRSTSRRALHLLPAPAIVLATMRISLITSVLLWPVCVVLAQGGCFVGTDRTAPDYIAQGSTVYFDLSSTEALVVNYITFGPSCSGKVSPELTLPDGSQLSCTRSTAGTQTLFTVCPIEHSGLDAGQYSFQFNFADGTSGELMFTVVNTQVTASASTTVTVTPTYTGTFSPTSTSTTITTSIITDTTTLAPVTITSPAATFGTLVIHPTTVISTTKTIARTSTSVQTTTTTTRKTESVRCTPTKTISPGAVAPRRLSKRDSPDGPLTTTITSTSTNTASPVIILTTVPAATDTVTSTVDVSTVRSTFGSSTLSLPSGLIPSPYSTPPAQTVFSGTVPVTVTAETRTLTAKARLYETFTVTRTRTLTLTTVTTPSPTPCPSTHS</sequence>
<accession>A0A4V1ISS3</accession>
<evidence type="ECO:0000256" key="1">
    <source>
        <dbReference type="SAM" id="MobiDB-lite"/>
    </source>
</evidence>
<dbReference type="AlphaFoldDB" id="A0A4V1ISS3"/>
<dbReference type="EMBL" id="KZ993865">
    <property type="protein sequence ID" value="RKO94557.1"/>
    <property type="molecule type" value="Genomic_DNA"/>
</dbReference>
<gene>
    <name evidence="2" type="ORF">BDK51DRAFT_40264</name>
</gene>
<evidence type="ECO:0000313" key="2">
    <source>
        <dbReference type="EMBL" id="RKO94557.1"/>
    </source>
</evidence>
<proteinExistence type="predicted"/>